<proteinExistence type="predicted"/>
<dbReference type="Proteomes" id="UP000179807">
    <property type="component" value="Unassembled WGS sequence"/>
</dbReference>
<sequence length="159" mass="18032">MFAQKPESLTPVPFNKQKVRKTMSASKSPKSPQNINPANSFSSFKSPTNSNSPQSPLYSRKQQRTVNQNAPVSNQDRTFFGILKSIFGFLYLLITDFSLGRVKELFSSIFDFLFGWLIRRVKGNSTFIIVFLVIVCFCCLGFVMDVVKTSYDETMGQKL</sequence>
<protein>
    <submittedName>
        <fullName evidence="3">Uncharacterized protein</fullName>
    </submittedName>
</protein>
<dbReference type="AlphaFoldDB" id="A0A1J4JCF6"/>
<accession>A0A1J4JCF6</accession>
<name>A0A1J4JCF6_9EUKA</name>
<feature type="compositionally biased region" description="Polar residues" evidence="1">
    <location>
        <begin position="23"/>
        <end position="57"/>
    </location>
</feature>
<dbReference type="EMBL" id="MLAK01001182">
    <property type="protein sequence ID" value="OHS96345.1"/>
    <property type="molecule type" value="Genomic_DNA"/>
</dbReference>
<feature type="transmembrane region" description="Helical" evidence="2">
    <location>
        <begin position="79"/>
        <end position="99"/>
    </location>
</feature>
<feature type="region of interest" description="Disordered" evidence="1">
    <location>
        <begin position="1"/>
        <end position="68"/>
    </location>
</feature>
<keyword evidence="2" id="KW-0812">Transmembrane</keyword>
<evidence type="ECO:0000313" key="3">
    <source>
        <dbReference type="EMBL" id="OHS96345.1"/>
    </source>
</evidence>
<evidence type="ECO:0000256" key="1">
    <source>
        <dbReference type="SAM" id="MobiDB-lite"/>
    </source>
</evidence>
<dbReference type="GeneID" id="94829890"/>
<evidence type="ECO:0000256" key="2">
    <source>
        <dbReference type="SAM" id="Phobius"/>
    </source>
</evidence>
<feature type="transmembrane region" description="Helical" evidence="2">
    <location>
        <begin position="126"/>
        <end position="144"/>
    </location>
</feature>
<keyword evidence="2" id="KW-0472">Membrane</keyword>
<reference evidence="3" key="1">
    <citation type="submission" date="2016-10" db="EMBL/GenBank/DDBJ databases">
        <authorList>
            <person name="Benchimol M."/>
            <person name="Almeida L.G."/>
            <person name="Vasconcelos A.T."/>
            <person name="Perreira-Neves A."/>
            <person name="Rosa I.A."/>
            <person name="Tasca T."/>
            <person name="Bogo M.R."/>
            <person name="de Souza W."/>
        </authorList>
    </citation>
    <scope>NUCLEOTIDE SEQUENCE [LARGE SCALE GENOMIC DNA]</scope>
    <source>
        <strain evidence="3">K</strain>
    </source>
</reference>
<dbReference type="VEuPathDB" id="TrichDB:TRFO_09993"/>
<organism evidence="3 4">
    <name type="scientific">Tritrichomonas foetus</name>
    <dbReference type="NCBI Taxonomy" id="1144522"/>
    <lineage>
        <taxon>Eukaryota</taxon>
        <taxon>Metamonada</taxon>
        <taxon>Parabasalia</taxon>
        <taxon>Tritrichomonadida</taxon>
        <taxon>Tritrichomonadidae</taxon>
        <taxon>Tritrichomonas</taxon>
    </lineage>
</organism>
<keyword evidence="2" id="KW-1133">Transmembrane helix</keyword>
<comment type="caution">
    <text evidence="3">The sequence shown here is derived from an EMBL/GenBank/DDBJ whole genome shotgun (WGS) entry which is preliminary data.</text>
</comment>
<keyword evidence="4" id="KW-1185">Reference proteome</keyword>
<evidence type="ECO:0000313" key="4">
    <source>
        <dbReference type="Proteomes" id="UP000179807"/>
    </source>
</evidence>
<dbReference type="RefSeq" id="XP_068349482.1">
    <property type="nucleotide sequence ID" value="XM_068495186.1"/>
</dbReference>
<gene>
    <name evidence="3" type="ORF">TRFO_09993</name>
</gene>